<protein>
    <recommendedName>
        <fullName evidence="2">CHASE2 domain-containing protein</fullName>
    </recommendedName>
</protein>
<dbReference type="OrthoDB" id="7348688at2"/>
<comment type="caution">
    <text evidence="3">The sequence shown here is derived from an EMBL/GenBank/DDBJ whole genome shotgun (WGS) entry which is preliminary data.</text>
</comment>
<reference evidence="3 4" key="1">
    <citation type="submission" date="2014-07" db="EMBL/GenBank/DDBJ databases">
        <title>Draft genome sequence of Thalassospira profundimaris PR54-5.</title>
        <authorList>
            <person name="Lai Q."/>
            <person name="Shao Z."/>
        </authorList>
    </citation>
    <scope>NUCLEOTIDE SEQUENCE [LARGE SCALE GENOMIC DNA]</scope>
    <source>
        <strain evidence="3 4">PR54-5</strain>
    </source>
</reference>
<name>A0A367X5D1_9PROT</name>
<dbReference type="SMART" id="SM01080">
    <property type="entry name" value="CHASE2"/>
    <property type="match status" value="1"/>
</dbReference>
<evidence type="ECO:0000256" key="1">
    <source>
        <dbReference type="SAM" id="Phobius"/>
    </source>
</evidence>
<sequence>MVQKDTPDGQHHKEFKVARLKPFWWGVINVVLAALILLIEPDAIGDAVDEYSYAVFNRTVGAPLYPAEQVDDIGVILLDDESLAGLKSSWPAVYGLHAKVLRKLLTAKPKALFIDFTFRDRRAAPPAGAQSDEWMPELYVHDDSLTMLVGTLQMYQMMDIPVYLQAGALNFYQHHAVLSELAPYVTLVAGWGDLRGQADIRALSYQLAPELRNAGRIAEIQNAEDLPLCDDAVMRRTGNGNLRGCDVSGITAAATTIYQHLCTGKERAQSVERGWKCDQSLIMPAKTDKSSWLAWRDELLDRPMWLSWPDRQADYSEWKKAYDQHGNAIPPYECGPQYTDEDAFKRVIGNLAVLFGFSNRADVNCSPFHTISAEQVFRDTPSAGRWVENFKDRIVMYGQNLQGFQDVVRPPTLDTDIPGVYIHAMALENLLSNGSSYLSDKATYSSWLTADLIELTTLMIIIFLRFGLAKIARQSFPSLPQPSVASDRECHPWEYCRLTIRNKLSVVVSMMRVIPRMPNVAGVWLRNRTSEQHWAECLDPEMRQLARNWFMLLICLIDLVVSVAIVTFGAIVLELSVLSIAPVNWLAVIGLGMLSYIPFVRSLFAQEEEALDDGHTAQPENAGEAAEKSATI</sequence>
<feature type="transmembrane region" description="Helical" evidence="1">
    <location>
        <begin position="22"/>
        <end position="39"/>
    </location>
</feature>
<dbReference type="EMBL" id="JPWI01000001">
    <property type="protein sequence ID" value="RCK48787.1"/>
    <property type="molecule type" value="Genomic_DNA"/>
</dbReference>
<organism evidence="3 4">
    <name type="scientific">Thalassospira profundimaris</name>
    <dbReference type="NCBI Taxonomy" id="502049"/>
    <lineage>
        <taxon>Bacteria</taxon>
        <taxon>Pseudomonadati</taxon>
        <taxon>Pseudomonadota</taxon>
        <taxon>Alphaproteobacteria</taxon>
        <taxon>Rhodospirillales</taxon>
        <taxon>Thalassospiraceae</taxon>
        <taxon>Thalassospira</taxon>
    </lineage>
</organism>
<feature type="transmembrane region" description="Helical" evidence="1">
    <location>
        <begin position="447"/>
        <end position="468"/>
    </location>
</feature>
<evidence type="ECO:0000313" key="4">
    <source>
        <dbReference type="Proteomes" id="UP000252255"/>
    </source>
</evidence>
<dbReference type="RefSeq" id="WP_114096096.1">
    <property type="nucleotide sequence ID" value="NZ_JPWI01000001.1"/>
</dbReference>
<feature type="transmembrane region" description="Helical" evidence="1">
    <location>
        <begin position="577"/>
        <end position="597"/>
    </location>
</feature>
<feature type="transmembrane region" description="Helical" evidence="1">
    <location>
        <begin position="549"/>
        <end position="571"/>
    </location>
</feature>
<dbReference type="AlphaFoldDB" id="A0A367X5D1"/>
<dbReference type="InterPro" id="IPR007890">
    <property type="entry name" value="CHASE2"/>
</dbReference>
<proteinExistence type="predicted"/>
<keyword evidence="1" id="KW-0812">Transmembrane</keyword>
<evidence type="ECO:0000313" key="3">
    <source>
        <dbReference type="EMBL" id="RCK48787.1"/>
    </source>
</evidence>
<dbReference type="Proteomes" id="UP000252255">
    <property type="component" value="Unassembled WGS sequence"/>
</dbReference>
<gene>
    <name evidence="3" type="ORF">TH30_00150</name>
</gene>
<feature type="domain" description="CHASE2" evidence="2">
    <location>
        <begin position="45"/>
        <end position="464"/>
    </location>
</feature>
<dbReference type="Pfam" id="PF05226">
    <property type="entry name" value="CHASE2"/>
    <property type="match status" value="1"/>
</dbReference>
<keyword evidence="1" id="KW-0472">Membrane</keyword>
<evidence type="ECO:0000259" key="2">
    <source>
        <dbReference type="SMART" id="SM01080"/>
    </source>
</evidence>
<accession>A0A367X5D1</accession>
<keyword evidence="1" id="KW-1133">Transmembrane helix</keyword>